<evidence type="ECO:0000313" key="5">
    <source>
        <dbReference type="Proteomes" id="UP000663866"/>
    </source>
</evidence>
<dbReference type="Proteomes" id="UP000663842">
    <property type="component" value="Unassembled WGS sequence"/>
</dbReference>
<dbReference type="EMBL" id="CAJOBF010000087">
    <property type="protein sequence ID" value="CAF3743193.1"/>
    <property type="molecule type" value="Genomic_DNA"/>
</dbReference>
<name>A0A817A874_9BILA</name>
<organism evidence="2 6">
    <name type="scientific">Rotaria magnacalcarata</name>
    <dbReference type="NCBI Taxonomy" id="392030"/>
    <lineage>
        <taxon>Eukaryota</taxon>
        <taxon>Metazoa</taxon>
        <taxon>Spiralia</taxon>
        <taxon>Gnathifera</taxon>
        <taxon>Rotifera</taxon>
        <taxon>Eurotatoria</taxon>
        <taxon>Bdelloidea</taxon>
        <taxon>Philodinida</taxon>
        <taxon>Philodinidae</taxon>
        <taxon>Rotaria</taxon>
    </lineage>
</organism>
<evidence type="ECO:0000313" key="1">
    <source>
        <dbReference type="EMBL" id="CAF2058500.1"/>
    </source>
</evidence>
<comment type="caution">
    <text evidence="2">The sequence shown here is derived from an EMBL/GenBank/DDBJ whole genome shotgun (WGS) entry which is preliminary data.</text>
</comment>
<evidence type="ECO:0000313" key="4">
    <source>
        <dbReference type="EMBL" id="CAF3743193.1"/>
    </source>
</evidence>
<gene>
    <name evidence="3" type="ORF">OVN521_LOCUS308</name>
    <name evidence="4" type="ORF">UXM345_LOCUS1557</name>
    <name evidence="1" type="ORF">WKI299_LOCUS11641</name>
    <name evidence="2" type="ORF">XDN619_LOCUS35496</name>
</gene>
<dbReference type="EMBL" id="CAJOBG010000016">
    <property type="protein sequence ID" value="CAF3736620.1"/>
    <property type="molecule type" value="Genomic_DNA"/>
</dbReference>
<keyword evidence="5" id="KW-1185">Reference proteome</keyword>
<evidence type="ECO:0000313" key="2">
    <source>
        <dbReference type="EMBL" id="CAF2253146.1"/>
    </source>
</evidence>
<reference evidence="2" key="1">
    <citation type="submission" date="2021-02" db="EMBL/GenBank/DDBJ databases">
        <authorList>
            <person name="Nowell W R."/>
        </authorList>
    </citation>
    <scope>NUCLEOTIDE SEQUENCE</scope>
</reference>
<dbReference type="EMBL" id="CAJNRG010018235">
    <property type="protein sequence ID" value="CAF2253146.1"/>
    <property type="molecule type" value="Genomic_DNA"/>
</dbReference>
<accession>A0A817A874</accession>
<evidence type="ECO:0000313" key="3">
    <source>
        <dbReference type="EMBL" id="CAF3736620.1"/>
    </source>
</evidence>
<dbReference type="Proteomes" id="UP000663856">
    <property type="component" value="Unassembled WGS sequence"/>
</dbReference>
<proteinExistence type="predicted"/>
<dbReference type="EMBL" id="CAJNRF010004305">
    <property type="protein sequence ID" value="CAF2058500.1"/>
    <property type="molecule type" value="Genomic_DNA"/>
</dbReference>
<sequence>MGQNVPTNSPPCAKPRIVITIHRDPNGRYTTIVKPTDTKAIDRNAPDTNIVMHSNPFNATQVVAEENYFFKVESPDKKICKCSCLSCSMRQNAHGKAEQVAVHTKLADSPDENAGYLKKKS</sequence>
<dbReference type="Proteomes" id="UP000663887">
    <property type="component" value="Unassembled WGS sequence"/>
</dbReference>
<evidence type="ECO:0000313" key="6">
    <source>
        <dbReference type="Proteomes" id="UP000663887"/>
    </source>
</evidence>
<dbReference type="AlphaFoldDB" id="A0A817A874"/>
<protein>
    <submittedName>
        <fullName evidence="2">Uncharacterized protein</fullName>
    </submittedName>
</protein>
<dbReference type="Proteomes" id="UP000663866">
    <property type="component" value="Unassembled WGS sequence"/>
</dbReference>